<dbReference type="Pfam" id="PF01433">
    <property type="entry name" value="Peptidase_M1"/>
    <property type="match status" value="1"/>
</dbReference>
<dbReference type="InterPro" id="IPR014782">
    <property type="entry name" value="Peptidase_M1_dom"/>
</dbReference>
<feature type="transmembrane region" description="Helical" evidence="1">
    <location>
        <begin position="441"/>
        <end position="460"/>
    </location>
</feature>
<reference evidence="3" key="1">
    <citation type="submission" date="2022-08" db="EMBL/GenBank/DDBJ databases">
        <title>Draft genome sequencing of Roseisolibacter agri AW1220.</title>
        <authorList>
            <person name="Tobiishi Y."/>
            <person name="Tonouchi A."/>
        </authorList>
    </citation>
    <scope>NUCLEOTIDE SEQUENCE</scope>
    <source>
        <strain evidence="3">AW1220</strain>
    </source>
</reference>
<evidence type="ECO:0000313" key="4">
    <source>
        <dbReference type="Proteomes" id="UP001161325"/>
    </source>
</evidence>
<feature type="transmembrane region" description="Helical" evidence="1">
    <location>
        <begin position="98"/>
        <end position="122"/>
    </location>
</feature>
<feature type="domain" description="Peptidase M1 membrane alanine aminopeptidase" evidence="2">
    <location>
        <begin position="866"/>
        <end position="1037"/>
    </location>
</feature>
<evidence type="ECO:0000256" key="1">
    <source>
        <dbReference type="SAM" id="Phobius"/>
    </source>
</evidence>
<keyword evidence="1" id="KW-0472">Membrane</keyword>
<feature type="transmembrane region" description="Helical" evidence="1">
    <location>
        <begin position="407"/>
        <end position="429"/>
    </location>
</feature>
<dbReference type="GO" id="GO:0008237">
    <property type="term" value="F:metallopeptidase activity"/>
    <property type="evidence" value="ECO:0007669"/>
    <property type="project" value="InterPro"/>
</dbReference>
<gene>
    <name evidence="3" type="ORF">rosag_14750</name>
</gene>
<dbReference type="Gene3D" id="1.10.390.10">
    <property type="entry name" value="Neutral Protease Domain 2"/>
    <property type="match status" value="1"/>
</dbReference>
<organism evidence="3 4">
    <name type="scientific">Roseisolibacter agri</name>
    <dbReference type="NCBI Taxonomy" id="2014610"/>
    <lineage>
        <taxon>Bacteria</taxon>
        <taxon>Pseudomonadati</taxon>
        <taxon>Gemmatimonadota</taxon>
        <taxon>Gemmatimonadia</taxon>
        <taxon>Gemmatimonadales</taxon>
        <taxon>Gemmatimonadaceae</taxon>
        <taxon>Roseisolibacter</taxon>
    </lineage>
</organism>
<dbReference type="RefSeq" id="WP_284349405.1">
    <property type="nucleotide sequence ID" value="NZ_BRXS01000002.1"/>
</dbReference>
<feature type="transmembrane region" description="Helical" evidence="1">
    <location>
        <begin position="360"/>
        <end position="381"/>
    </location>
</feature>
<dbReference type="SUPFAM" id="SSF55486">
    <property type="entry name" value="Metalloproteases ('zincins'), catalytic domain"/>
    <property type="match status" value="1"/>
</dbReference>
<evidence type="ECO:0000313" key="3">
    <source>
        <dbReference type="EMBL" id="GLC24962.1"/>
    </source>
</evidence>
<feature type="transmembrane region" description="Helical" evidence="1">
    <location>
        <begin position="171"/>
        <end position="192"/>
    </location>
</feature>
<feature type="transmembrane region" description="Helical" evidence="1">
    <location>
        <begin position="472"/>
        <end position="499"/>
    </location>
</feature>
<dbReference type="AlphaFoldDB" id="A0AA37Q751"/>
<proteinExistence type="predicted"/>
<dbReference type="Proteomes" id="UP001161325">
    <property type="component" value="Unassembled WGS sequence"/>
</dbReference>
<feature type="transmembrane region" description="Helical" evidence="1">
    <location>
        <begin position="56"/>
        <end position="77"/>
    </location>
</feature>
<sequence length="1189" mass="131069">MRLREVLRYELEYRVRSPATWAYAAFLFLIMLWGTAATAGGGAVSANAPQRIAQGMVLFGGLFGMLVSAALFGDAAIRDVAAGMDPLLYTTRLRKAEYLGGRFLAALAVNAIVVLALPIGYFVSTHTIVDASAIGPERPIAYLQPLLLFLLPNLVLVGAIQFAIGTLTRAAIPVYLGTAGVFIGYIVAANYWTGIESPMLSVFADPLGINALLAMSRYWTPSELQTRLIGFPTMLLWNRVLWLAIALGVLALLQRTFRFAHAAGTERRRGSARATVDAPSAERWQGVVPRVAGVFGRRTRVRQVLAVARQTLGEATSGRAFPVMCVAAVGMVLLWGWNVGDTAFDTASWPVTHLVVAEVLSRRAILVPWLVIALYAGELVWKDREVQAAEIADAVPVPTWIALLGRFLALVAIITAFHAAFLLGGVLLQTLQGYRHYELGLYVRVLFGLNLLDHVLLAAMAMTVHVLVNQKYLGYIVVLAACVLRLIAAPLGLPLLAVYDSAPGWTYSDMNGFGPFLRPHLWFRLYWAAWALLLGVVMTLLWVRGREPGMRSRVAQARARFRGPAARLAGVAAALIVMVGGFVFWNTSVLNANPTRGEAGRPQAEYERRYARFARAPQPSIVTASLRFELHPDESAADMRGDYRLVNRTSAAIDSVHVVLDTDVEARAFTFDRAATPVVTDDATGYRIFALARPLQPGDSLRLSFDLAYRPRGFRSSDVPTAIVGNGTYVDRRLLPFVGYQPAFELSSASARERFGLARRSGMPAPDDAEARRHDTVVRNEDRVRFETIVGTSGDQLPVVPGTLRRRWTEGGRRYAHYGTDVPSPFGPSAFSARYAVREDRWKEVKLQVMHHPGHAYNVDRMMAGMKAALDYYTQTFGPYQFRDLRVVEIPPYGINGRALATTIVFAEQNFITRADGDRVDHTFFGTAHEVAHSWWGGQLRAAHVRGGAFLSEGLSNYSAMMVTEKLLGPEQARRVYDFQMDRYLSRRAEFERDVPLLDVEDQPHIAYGKGAVAMYALRQHLGADVVNGVLRRFVAGRRDAGPPYATSRDLLAELRAATPDSLRYLLTDLFETITLWDVRTERATVARTPAGQYEVTLDVVARKVRADSVGRETETPMHDLVDVGVLTAGGDAAPLYLRPHRIRSGRQTIRVTVAKEPARAGVDPRRRLIERERDDNVVAVKAAAPAAP</sequence>
<keyword evidence="1" id="KW-0812">Transmembrane</keyword>
<feature type="transmembrane region" description="Helical" evidence="1">
    <location>
        <begin position="142"/>
        <end position="164"/>
    </location>
</feature>
<keyword evidence="1" id="KW-1133">Transmembrane helix</keyword>
<comment type="caution">
    <text evidence="3">The sequence shown here is derived from an EMBL/GenBank/DDBJ whole genome shotgun (WGS) entry which is preliminary data.</text>
</comment>
<dbReference type="InterPro" id="IPR027268">
    <property type="entry name" value="Peptidase_M4/M1_CTD_sf"/>
</dbReference>
<keyword evidence="4" id="KW-1185">Reference proteome</keyword>
<feature type="transmembrane region" description="Helical" evidence="1">
    <location>
        <begin position="21"/>
        <end position="44"/>
    </location>
</feature>
<name>A0AA37Q751_9BACT</name>
<protein>
    <recommendedName>
        <fullName evidence="2">Peptidase M1 membrane alanine aminopeptidase domain-containing protein</fullName>
    </recommendedName>
</protein>
<feature type="transmembrane region" description="Helical" evidence="1">
    <location>
        <begin position="564"/>
        <end position="585"/>
    </location>
</feature>
<feature type="transmembrane region" description="Helical" evidence="1">
    <location>
        <begin position="320"/>
        <end position="340"/>
    </location>
</feature>
<feature type="transmembrane region" description="Helical" evidence="1">
    <location>
        <begin position="525"/>
        <end position="543"/>
    </location>
</feature>
<dbReference type="GO" id="GO:0008270">
    <property type="term" value="F:zinc ion binding"/>
    <property type="evidence" value="ECO:0007669"/>
    <property type="project" value="InterPro"/>
</dbReference>
<accession>A0AA37Q751</accession>
<dbReference type="EMBL" id="BRXS01000002">
    <property type="protein sequence ID" value="GLC24962.1"/>
    <property type="molecule type" value="Genomic_DNA"/>
</dbReference>
<evidence type="ECO:0000259" key="2">
    <source>
        <dbReference type="Pfam" id="PF01433"/>
    </source>
</evidence>
<feature type="transmembrane region" description="Helical" evidence="1">
    <location>
        <begin position="236"/>
        <end position="253"/>
    </location>
</feature>